<dbReference type="InterPro" id="IPR002347">
    <property type="entry name" value="SDR_fam"/>
</dbReference>
<dbReference type="PANTHER" id="PTHR24320">
    <property type="entry name" value="RETINOL DEHYDROGENASE"/>
    <property type="match status" value="1"/>
</dbReference>
<dbReference type="Pfam" id="PF00106">
    <property type="entry name" value="adh_short"/>
    <property type="match status" value="1"/>
</dbReference>
<protein>
    <recommendedName>
        <fullName evidence="6">Protochlorophyllide reductase</fullName>
    </recommendedName>
</protein>
<comment type="similarity">
    <text evidence="1">Belongs to the short-chain dehydrogenases/reductases (SDR) family.</text>
</comment>
<keyword evidence="5" id="KW-1185">Reference proteome</keyword>
<organism evidence="4 5">
    <name type="scientific">Prorocentrum cordatum</name>
    <dbReference type="NCBI Taxonomy" id="2364126"/>
    <lineage>
        <taxon>Eukaryota</taxon>
        <taxon>Sar</taxon>
        <taxon>Alveolata</taxon>
        <taxon>Dinophyceae</taxon>
        <taxon>Prorocentrales</taxon>
        <taxon>Prorocentraceae</taxon>
        <taxon>Prorocentrum</taxon>
    </lineage>
</organism>
<evidence type="ECO:0000256" key="2">
    <source>
        <dbReference type="ARBA" id="ARBA00023002"/>
    </source>
</evidence>
<gene>
    <name evidence="4" type="ORF">PCOR1329_LOCUS18725</name>
</gene>
<sequence>MRPGLRPHVARRAAPGRARPRGAGVADPSARRRVCGRRELGTLLGACAWRLRCSGRGMILPTASTSSPQRPSRRYYRDFLELLPSMEGKAVVVTGASRGLGFVTALAVAGKGASVYMLSRKSQRSVDAVSEVSAAATGAAPRFVECDHLDFSSVRAAADELKAEAAAGIDVLCCNAGVMLQPDLPSKDGYDVTISTNVLSHFLLARELMPLLERAASLRGEARLVSMSSASAAGPPSFDARFFAQSGGRLGGPPCSYERYHSKKRKVYKHKRLCINPRNPREAPTVCVYVVLCSSASEQAGESALHLCCRPEAEAQGQPREGAGVHARRVRDGHVRARHVHDAAGQVHRLVRSGFGGGWMPCTAQVHLRPHCAVGRVVWPALGRGVPSEGRYGASELPCRRRRAIAAVGVLRARSRIVRPMTAGLDGPAIKRAPRGQAEDRVVREQQQPLVL</sequence>
<dbReference type="InterPro" id="IPR036291">
    <property type="entry name" value="NAD(P)-bd_dom_sf"/>
</dbReference>
<dbReference type="Proteomes" id="UP001189429">
    <property type="component" value="Unassembled WGS sequence"/>
</dbReference>
<evidence type="ECO:0000256" key="3">
    <source>
        <dbReference type="SAM" id="MobiDB-lite"/>
    </source>
</evidence>
<evidence type="ECO:0000256" key="1">
    <source>
        <dbReference type="ARBA" id="ARBA00006484"/>
    </source>
</evidence>
<evidence type="ECO:0008006" key="6">
    <source>
        <dbReference type="Google" id="ProtNLM"/>
    </source>
</evidence>
<dbReference type="SUPFAM" id="SSF51735">
    <property type="entry name" value="NAD(P)-binding Rossmann-fold domains"/>
    <property type="match status" value="1"/>
</dbReference>
<dbReference type="PRINTS" id="PR00081">
    <property type="entry name" value="GDHRDH"/>
</dbReference>
<dbReference type="PANTHER" id="PTHR24320:SF148">
    <property type="entry name" value="NAD(P)-BINDING ROSSMANN-FOLD SUPERFAMILY PROTEIN"/>
    <property type="match status" value="1"/>
</dbReference>
<name>A0ABN9RBM5_9DINO</name>
<feature type="region of interest" description="Disordered" evidence="3">
    <location>
        <begin position="1"/>
        <end position="29"/>
    </location>
</feature>
<dbReference type="EMBL" id="CAUYUJ010005909">
    <property type="protein sequence ID" value="CAK0815420.1"/>
    <property type="molecule type" value="Genomic_DNA"/>
</dbReference>
<reference evidence="4" key="1">
    <citation type="submission" date="2023-10" db="EMBL/GenBank/DDBJ databases">
        <authorList>
            <person name="Chen Y."/>
            <person name="Shah S."/>
            <person name="Dougan E. K."/>
            <person name="Thang M."/>
            <person name="Chan C."/>
        </authorList>
    </citation>
    <scope>NUCLEOTIDE SEQUENCE [LARGE SCALE GENOMIC DNA]</scope>
</reference>
<keyword evidence="2" id="KW-0560">Oxidoreductase</keyword>
<evidence type="ECO:0000313" key="5">
    <source>
        <dbReference type="Proteomes" id="UP001189429"/>
    </source>
</evidence>
<comment type="caution">
    <text evidence="4">The sequence shown here is derived from an EMBL/GenBank/DDBJ whole genome shotgun (WGS) entry which is preliminary data.</text>
</comment>
<feature type="region of interest" description="Disordered" evidence="3">
    <location>
        <begin position="425"/>
        <end position="452"/>
    </location>
</feature>
<dbReference type="Gene3D" id="3.40.50.720">
    <property type="entry name" value="NAD(P)-binding Rossmann-like Domain"/>
    <property type="match status" value="1"/>
</dbReference>
<proteinExistence type="inferred from homology"/>
<feature type="compositionally biased region" description="Low complexity" evidence="3">
    <location>
        <begin position="12"/>
        <end position="26"/>
    </location>
</feature>
<accession>A0ABN9RBM5</accession>
<evidence type="ECO:0000313" key="4">
    <source>
        <dbReference type="EMBL" id="CAK0815420.1"/>
    </source>
</evidence>